<dbReference type="GeneTree" id="ENSGT00390000009595"/>
<dbReference type="PANTHER" id="PTHR13076:SF8">
    <property type="entry name" value="COILED-COIL AND C2 DOMAIN-CONTAINING PROTEIN 1A"/>
    <property type="match status" value="1"/>
</dbReference>
<sequence length="986" mass="107944">MNGRKQARGGGKGAAPRGAPFLLDGFGADGDSDDDGSLEAELFALTGGRPAGTNDKSKGKTPLPMAHIEKMAALCMKDLDDDEDGEDLEDDEDLLAELNDVLGDEDEKPSVVSHQSQDTSQTSKSTTSSDESLETTLVDRLSMYKEAMANAKQAGDASKARRLERGVKTLEDLLRSAKRGAAVSPDDIPPPVAVGTKSQNASISPPPASVTPGPPTQTPPASVTKPSPPAPNILKVPPPVPNKPASLPQPMTPVSSSSPVTPSPGADGEKAQVLERQRAYKLAALQSKQQGDTEMASKYYRVAKSLDAVLTSLDSGQKLDPGSLPPPPDQLPVRKPVPTQSPVNAPAATQPAAPVTASEPPAPPRDTMEALQQRMERYRSAAEQAKERGDDRKARMHERIVKQYQDSIRSHKAGKPVNLSELPVPPGFPPLQGSGPVPQEQSIVGVLETAMKLANQQDGEGSDDEENEKKSTDARKPTPQPGPGLQPPPAAQKVSPSKSPKQTGKAQQQLQFLEGRRKQLMAAALRSKQHGDMEGAKIFLRQAKGLDQMIDAAKNGLPVDISKVPSVPVHEESFTLKRKGGASAQDGEMYLRLMEKLKQQHEMCMSYSQQFTHLGNITETAKCEKLAEECMQYIEMVKQAHSRGLQVPRHHYEERTLSVVKIFPELSNTDLVLYITKGINLPVPAGTSAQDMDTFVRFEFGFPSTEEAQRDKTNIIKGSNSPVYKEKFTLQINRNHRGLKRVIQAKGMKFEVFLKGGLFKSDRVLGTCHLKLDALETNCEIREIVEVMEGRKPTGGKLEVVVRIRDPITSQQLSTSTEKWLVIEAFTLPPVSAPKPKQPTPAKSPGSSGPTLYCLSVLAYEEEKLEKKAFMYKQQHRGVPDDLLAQLHDVSKRRELQMQQLRQGGPIRAEYIRQLHRYLQFYEDSARRIGQEGNREGAKEALYKRNLVNSECCITGKRVPVPYSNPVVHFIQDCCNLTKAIQICRR</sequence>
<accession>A0A8C5W8U1</accession>
<feature type="region of interest" description="Disordered" evidence="4">
    <location>
        <begin position="313"/>
        <end position="509"/>
    </location>
</feature>
<evidence type="ECO:0000256" key="4">
    <source>
        <dbReference type="SAM" id="MobiDB-lite"/>
    </source>
</evidence>
<evidence type="ECO:0000259" key="5">
    <source>
        <dbReference type="PROSITE" id="PS50004"/>
    </source>
</evidence>
<feature type="compositionally biased region" description="Basic and acidic residues" evidence="4">
    <location>
        <begin position="374"/>
        <end position="401"/>
    </location>
</feature>
<dbReference type="PANTHER" id="PTHR13076">
    <property type="entry name" value="COILED-COIL AND C2 DOMAIN-CONTAINING PROTEIN 1-LIKE"/>
    <property type="match status" value="1"/>
</dbReference>
<dbReference type="InterPro" id="IPR037772">
    <property type="entry name" value="C2_Freud"/>
</dbReference>
<feature type="compositionally biased region" description="Pro residues" evidence="4">
    <location>
        <begin position="204"/>
        <end position="218"/>
    </location>
</feature>
<feature type="compositionally biased region" description="Low complexity" evidence="4">
    <location>
        <begin position="252"/>
        <end position="264"/>
    </location>
</feature>
<dbReference type="FunFam" id="2.60.40.150:FF:000104">
    <property type="entry name" value="coiled-coil and C2 domain-containing protein 1B"/>
    <property type="match status" value="1"/>
</dbReference>
<feature type="compositionally biased region" description="Pro residues" evidence="4">
    <location>
        <begin position="226"/>
        <end position="242"/>
    </location>
</feature>
<keyword evidence="2" id="KW-0175">Coiled coil</keyword>
<feature type="compositionally biased region" description="Acidic residues" evidence="4">
    <location>
        <begin position="79"/>
        <end position="95"/>
    </location>
</feature>
<dbReference type="SMART" id="SM00685">
    <property type="entry name" value="DM14"/>
    <property type="match status" value="4"/>
</dbReference>
<dbReference type="Pfam" id="PF00168">
    <property type="entry name" value="C2"/>
    <property type="match status" value="1"/>
</dbReference>
<comment type="similarity">
    <text evidence="1">Belongs to the CC2D1 family.</text>
</comment>
<dbReference type="OrthoDB" id="19996at2759"/>
<feature type="compositionally biased region" description="Low complexity" evidence="4">
    <location>
        <begin position="110"/>
        <end position="137"/>
    </location>
</feature>
<gene>
    <name evidence="6" type="primary">CC2D1A</name>
</gene>
<dbReference type="GO" id="GO:0001227">
    <property type="term" value="F:DNA-binding transcription repressor activity, RNA polymerase II-specific"/>
    <property type="evidence" value="ECO:0007669"/>
    <property type="project" value="InterPro"/>
</dbReference>
<feature type="region of interest" description="Disordered" evidence="4">
    <location>
        <begin position="1"/>
        <end position="65"/>
    </location>
</feature>
<dbReference type="Ensembl" id="ENSLLET00000025364.1">
    <property type="protein sequence ID" value="ENSLLEP00000024432.1"/>
    <property type="gene ID" value="ENSLLEG00000015232.1"/>
</dbReference>
<feature type="region of interest" description="Disordered" evidence="4">
    <location>
        <begin position="77"/>
        <end position="137"/>
    </location>
</feature>
<evidence type="ECO:0000256" key="1">
    <source>
        <dbReference type="ARBA" id="ARBA00010672"/>
    </source>
</evidence>
<feature type="compositionally biased region" description="Pro residues" evidence="4">
    <location>
        <begin position="478"/>
        <end position="490"/>
    </location>
</feature>
<dbReference type="Gene3D" id="2.60.40.150">
    <property type="entry name" value="C2 domain"/>
    <property type="match status" value="1"/>
</dbReference>
<name>A0A8C5W8U1_9ANUR</name>
<dbReference type="Proteomes" id="UP000694569">
    <property type="component" value="Unplaced"/>
</dbReference>
<feature type="domain" description="C2" evidence="5">
    <location>
        <begin position="651"/>
        <end position="785"/>
    </location>
</feature>
<keyword evidence="7" id="KW-1185">Reference proteome</keyword>
<dbReference type="SUPFAM" id="SSF49562">
    <property type="entry name" value="C2 domain (Calcium/lipid-binding domain, CaLB)"/>
    <property type="match status" value="1"/>
</dbReference>
<protein>
    <recommendedName>
        <fullName evidence="3">Coiled-coil and C2 domain-containing protein 1B</fullName>
    </recommendedName>
</protein>
<evidence type="ECO:0000313" key="6">
    <source>
        <dbReference type="Ensembl" id="ENSLLEP00000024432.1"/>
    </source>
</evidence>
<evidence type="ECO:0000313" key="7">
    <source>
        <dbReference type="Proteomes" id="UP000694569"/>
    </source>
</evidence>
<feature type="compositionally biased region" description="Basic and acidic residues" evidence="4">
    <location>
        <begin position="467"/>
        <end position="476"/>
    </location>
</feature>
<feature type="region of interest" description="Disordered" evidence="4">
    <location>
        <begin position="176"/>
        <end position="275"/>
    </location>
</feature>
<dbReference type="InterPro" id="IPR000008">
    <property type="entry name" value="C2_dom"/>
</dbReference>
<dbReference type="SMART" id="SM00239">
    <property type="entry name" value="C2"/>
    <property type="match status" value="1"/>
</dbReference>
<organism evidence="6 7">
    <name type="scientific">Leptobrachium leishanense</name>
    <name type="common">Leishan spiny toad</name>
    <dbReference type="NCBI Taxonomy" id="445787"/>
    <lineage>
        <taxon>Eukaryota</taxon>
        <taxon>Metazoa</taxon>
        <taxon>Chordata</taxon>
        <taxon>Craniata</taxon>
        <taxon>Vertebrata</taxon>
        <taxon>Euteleostomi</taxon>
        <taxon>Amphibia</taxon>
        <taxon>Batrachia</taxon>
        <taxon>Anura</taxon>
        <taxon>Pelobatoidea</taxon>
        <taxon>Megophryidae</taxon>
        <taxon>Leptobrachium</taxon>
    </lineage>
</organism>
<reference evidence="6" key="2">
    <citation type="submission" date="2025-09" db="UniProtKB">
        <authorList>
            <consortium name="Ensembl"/>
        </authorList>
    </citation>
    <scope>IDENTIFICATION</scope>
</reference>
<dbReference type="AlphaFoldDB" id="A0A8C5W8U1"/>
<dbReference type="Pfam" id="PF21528">
    <property type="entry name" value="CC2D1A-B_DM14"/>
    <property type="match status" value="3"/>
</dbReference>
<feature type="compositionally biased region" description="Polar residues" evidence="4">
    <location>
        <begin position="494"/>
        <end position="509"/>
    </location>
</feature>
<dbReference type="InterPro" id="IPR006608">
    <property type="entry name" value="CC2D1A/B_DM14"/>
</dbReference>
<dbReference type="PROSITE" id="PS50004">
    <property type="entry name" value="C2"/>
    <property type="match status" value="1"/>
</dbReference>
<evidence type="ECO:0000256" key="2">
    <source>
        <dbReference type="ARBA" id="ARBA00023054"/>
    </source>
</evidence>
<feature type="compositionally biased region" description="Low complexity" evidence="4">
    <location>
        <begin position="331"/>
        <end position="357"/>
    </location>
</feature>
<feature type="compositionally biased region" description="Low complexity" evidence="4">
    <location>
        <begin position="14"/>
        <end position="26"/>
    </location>
</feature>
<evidence type="ECO:0000256" key="3">
    <source>
        <dbReference type="ARBA" id="ARBA00068693"/>
    </source>
</evidence>
<reference evidence="6" key="1">
    <citation type="submission" date="2025-08" db="UniProtKB">
        <authorList>
            <consortium name="Ensembl"/>
        </authorList>
    </citation>
    <scope>IDENTIFICATION</scope>
</reference>
<proteinExistence type="inferred from homology"/>
<dbReference type="CDD" id="cd08690">
    <property type="entry name" value="C2_Freud-1"/>
    <property type="match status" value="1"/>
</dbReference>
<dbReference type="InterPro" id="IPR035892">
    <property type="entry name" value="C2_domain_sf"/>
</dbReference>
<dbReference type="InterPro" id="IPR039725">
    <property type="entry name" value="CC2D1A/B"/>
</dbReference>